<dbReference type="Proteomes" id="UP000033915">
    <property type="component" value="Unassembled WGS sequence"/>
</dbReference>
<proteinExistence type="predicted"/>
<dbReference type="AlphaFoldDB" id="A0A0G1KIJ4"/>
<reference evidence="1 2" key="1">
    <citation type="journal article" date="2015" name="Nature">
        <title>rRNA introns, odd ribosomes, and small enigmatic genomes across a large radiation of phyla.</title>
        <authorList>
            <person name="Brown C.T."/>
            <person name="Hug L.A."/>
            <person name="Thomas B.C."/>
            <person name="Sharon I."/>
            <person name="Castelle C.J."/>
            <person name="Singh A."/>
            <person name="Wilkins M.J."/>
            <person name="Williams K.H."/>
            <person name="Banfield J.F."/>
        </authorList>
    </citation>
    <scope>NUCLEOTIDE SEQUENCE [LARGE SCALE GENOMIC DNA]</scope>
</reference>
<accession>A0A0G1KIJ4</accession>
<name>A0A0G1KIJ4_9BACT</name>
<evidence type="ECO:0000313" key="1">
    <source>
        <dbReference type="EMBL" id="KKT83355.1"/>
    </source>
</evidence>
<gene>
    <name evidence="1" type="ORF">UW81_C0020G0007</name>
</gene>
<organism evidence="1 2">
    <name type="scientific">Candidatus Giovannonibacteria bacterium GW2011_GWC2_44_9</name>
    <dbReference type="NCBI Taxonomy" id="1618658"/>
    <lineage>
        <taxon>Bacteria</taxon>
        <taxon>Candidatus Giovannoniibacteriota</taxon>
    </lineage>
</organism>
<protein>
    <submittedName>
        <fullName evidence="1">Uncharacterized protein</fullName>
    </submittedName>
</protein>
<comment type="caution">
    <text evidence="1">The sequence shown here is derived from an EMBL/GenBank/DDBJ whole genome shotgun (WGS) entry which is preliminary data.</text>
</comment>
<evidence type="ECO:0000313" key="2">
    <source>
        <dbReference type="Proteomes" id="UP000033915"/>
    </source>
</evidence>
<sequence length="51" mass="5911">MGSRKKKRPLGEPCGEKEDVMIIRLLSEFFWPLLLAKNHPSHHDEVDIQAL</sequence>
<dbReference type="EMBL" id="LCJT01000020">
    <property type="protein sequence ID" value="KKT83355.1"/>
    <property type="molecule type" value="Genomic_DNA"/>
</dbReference>